<protein>
    <recommendedName>
        <fullName evidence="3">Lipoprotein</fullName>
    </recommendedName>
</protein>
<sequence>MKTTLSLISFLIIFTACQTNSGQSEQVGVAVDSTKTTEHIGKQEKIDANTECDSLKFPNFKMNIQEQEIKITPEFQNEIAKIAKDFIKKQCEQDTLYCDEIYLKDRKHYRSSLGYDLFSFAYAFKNSETGMEKESASFFVFGIKQNGKTIFYDIAADLIGEIQLKLSGFEITENITIVWGEMYPYFSSDDYGKFKLTIVGQETTYEFQCKSQGH</sequence>
<evidence type="ECO:0008006" key="3">
    <source>
        <dbReference type="Google" id="ProtNLM"/>
    </source>
</evidence>
<evidence type="ECO:0000313" key="1">
    <source>
        <dbReference type="EMBL" id="MCP9763979.1"/>
    </source>
</evidence>
<dbReference type="AlphaFoldDB" id="A0AAE3H4P6"/>
<dbReference type="Proteomes" id="UP001204144">
    <property type="component" value="Unassembled WGS sequence"/>
</dbReference>
<evidence type="ECO:0000313" key="2">
    <source>
        <dbReference type="Proteomes" id="UP001204144"/>
    </source>
</evidence>
<dbReference type="PROSITE" id="PS51257">
    <property type="entry name" value="PROKAR_LIPOPROTEIN"/>
    <property type="match status" value="1"/>
</dbReference>
<name>A0AAE3H4P6_9BACT</name>
<accession>A0AAE3H4P6</accession>
<reference evidence="1 2" key="1">
    <citation type="submission" date="2018-11" db="EMBL/GenBank/DDBJ databases">
        <title>Novel bacteria species description.</title>
        <authorList>
            <person name="Han J.-H."/>
        </authorList>
    </citation>
    <scope>NUCLEOTIDE SEQUENCE [LARGE SCALE GENOMIC DNA]</scope>
    <source>
        <strain evidence="1 2">KCTC23259</strain>
    </source>
</reference>
<keyword evidence="2" id="KW-1185">Reference proteome</keyword>
<organism evidence="1 2">
    <name type="scientific">Lacihabitans soyangensis</name>
    <dbReference type="NCBI Taxonomy" id="869394"/>
    <lineage>
        <taxon>Bacteria</taxon>
        <taxon>Pseudomonadati</taxon>
        <taxon>Bacteroidota</taxon>
        <taxon>Cytophagia</taxon>
        <taxon>Cytophagales</taxon>
        <taxon>Leadbetterellaceae</taxon>
        <taxon>Lacihabitans</taxon>
    </lineage>
</organism>
<dbReference type="EMBL" id="RJUF01000050">
    <property type="protein sequence ID" value="MCP9763979.1"/>
    <property type="molecule type" value="Genomic_DNA"/>
</dbReference>
<proteinExistence type="predicted"/>
<dbReference type="RefSeq" id="WP_255037739.1">
    <property type="nucleotide sequence ID" value="NZ_RJUF01000050.1"/>
</dbReference>
<comment type="caution">
    <text evidence="1">The sequence shown here is derived from an EMBL/GenBank/DDBJ whole genome shotgun (WGS) entry which is preliminary data.</text>
</comment>
<gene>
    <name evidence="1" type="ORF">EGI31_13565</name>
</gene>